<dbReference type="AlphaFoldDB" id="A0A495VNK5"/>
<dbReference type="SUPFAM" id="SSF109998">
    <property type="entry name" value="Triger factor/SurA peptide-binding domain-like"/>
    <property type="match status" value="1"/>
</dbReference>
<dbReference type="PANTHER" id="PTHR47245">
    <property type="entry name" value="PEPTIDYLPROLYL ISOMERASE"/>
    <property type="match status" value="1"/>
</dbReference>
<evidence type="ECO:0000259" key="6">
    <source>
        <dbReference type="PROSITE" id="PS50198"/>
    </source>
</evidence>
<gene>
    <name evidence="7" type="ORF">DFR40_3136</name>
</gene>
<keyword evidence="4 5" id="KW-0697">Rotamase</keyword>
<feature type="domain" description="PpiC" evidence="6">
    <location>
        <begin position="134"/>
        <end position="232"/>
    </location>
</feature>
<evidence type="ECO:0000313" key="7">
    <source>
        <dbReference type="EMBL" id="RKT49993.1"/>
    </source>
</evidence>
<dbReference type="PROSITE" id="PS50198">
    <property type="entry name" value="PPIC_PPIASE_2"/>
    <property type="match status" value="1"/>
</dbReference>
<dbReference type="InterPro" id="IPR027304">
    <property type="entry name" value="Trigger_fact/SurA_dom_sf"/>
</dbReference>
<evidence type="ECO:0000256" key="2">
    <source>
        <dbReference type="ARBA" id="ARBA00007656"/>
    </source>
</evidence>
<evidence type="ECO:0000256" key="4">
    <source>
        <dbReference type="ARBA" id="ARBA00023110"/>
    </source>
</evidence>
<evidence type="ECO:0000256" key="3">
    <source>
        <dbReference type="ARBA" id="ARBA00013194"/>
    </source>
</evidence>
<dbReference type="InterPro" id="IPR000297">
    <property type="entry name" value="PPIase_PpiC"/>
</dbReference>
<organism evidence="7 8">
    <name type="scientific">Azonexus fungiphilus</name>
    <dbReference type="NCBI Taxonomy" id="146940"/>
    <lineage>
        <taxon>Bacteria</taxon>
        <taxon>Pseudomonadati</taxon>
        <taxon>Pseudomonadota</taxon>
        <taxon>Betaproteobacteria</taxon>
        <taxon>Rhodocyclales</taxon>
        <taxon>Azonexaceae</taxon>
        <taxon>Azonexus</taxon>
    </lineage>
</organism>
<proteinExistence type="inferred from homology"/>
<evidence type="ECO:0000256" key="1">
    <source>
        <dbReference type="ARBA" id="ARBA00000971"/>
    </source>
</evidence>
<dbReference type="SUPFAM" id="SSF54534">
    <property type="entry name" value="FKBP-like"/>
    <property type="match status" value="1"/>
</dbReference>
<dbReference type="Gene3D" id="3.10.50.40">
    <property type="match status" value="1"/>
</dbReference>
<comment type="caution">
    <text evidence="7">The sequence shown here is derived from an EMBL/GenBank/DDBJ whole genome shotgun (WGS) entry which is preliminary data.</text>
</comment>
<dbReference type="OrthoDB" id="9812372at2"/>
<dbReference type="InterPro" id="IPR014282">
    <property type="entry name" value="Nitrogen_fix_NifM"/>
</dbReference>
<comment type="similarity">
    <text evidence="2">Belongs to the PpiC/parvulin rotamase family.</text>
</comment>
<dbReference type="InterPro" id="IPR046357">
    <property type="entry name" value="PPIase_dom_sf"/>
</dbReference>
<dbReference type="RefSeq" id="WP_121459404.1">
    <property type="nucleotide sequence ID" value="NZ_RBXP01000019.1"/>
</dbReference>
<dbReference type="GO" id="GO:0003755">
    <property type="term" value="F:peptidyl-prolyl cis-trans isomerase activity"/>
    <property type="evidence" value="ECO:0007669"/>
    <property type="project" value="UniProtKB-KW"/>
</dbReference>
<evidence type="ECO:0000256" key="5">
    <source>
        <dbReference type="PROSITE-ProRule" id="PRU00278"/>
    </source>
</evidence>
<keyword evidence="8" id="KW-1185">Reference proteome</keyword>
<dbReference type="EC" id="5.2.1.8" evidence="3"/>
<name>A0A495VNK5_9RHOO</name>
<dbReference type="NCBIfam" id="TIGR02933">
    <property type="entry name" value="nifM_nitrog"/>
    <property type="match status" value="1"/>
</dbReference>
<accession>A0A495VNK5</accession>
<dbReference type="Proteomes" id="UP000270626">
    <property type="component" value="Unassembled WGS sequence"/>
</dbReference>
<reference evidence="7 8" key="1">
    <citation type="submission" date="2018-10" db="EMBL/GenBank/DDBJ databases">
        <title>Genomic Encyclopedia of Type Strains, Phase IV (KMG-IV): sequencing the most valuable type-strain genomes for metagenomic binning, comparative biology and taxonomic classification.</title>
        <authorList>
            <person name="Goeker M."/>
        </authorList>
    </citation>
    <scope>NUCLEOTIDE SEQUENCE [LARGE SCALE GENOMIC DNA]</scope>
    <source>
        <strain evidence="7 8">DSM 23841</strain>
    </source>
</reference>
<comment type="catalytic activity">
    <reaction evidence="1">
        <text>[protein]-peptidylproline (omega=180) = [protein]-peptidylproline (omega=0)</text>
        <dbReference type="Rhea" id="RHEA:16237"/>
        <dbReference type="Rhea" id="RHEA-COMP:10747"/>
        <dbReference type="Rhea" id="RHEA-COMP:10748"/>
        <dbReference type="ChEBI" id="CHEBI:83833"/>
        <dbReference type="ChEBI" id="CHEBI:83834"/>
        <dbReference type="EC" id="5.2.1.8"/>
    </reaction>
</comment>
<keyword evidence="5 7" id="KW-0413">Isomerase</keyword>
<protein>
    <recommendedName>
        <fullName evidence="3">peptidylprolyl isomerase</fullName>
        <ecNumber evidence="3">5.2.1.8</ecNumber>
    </recommendedName>
</protein>
<evidence type="ECO:0000313" key="8">
    <source>
        <dbReference type="Proteomes" id="UP000270626"/>
    </source>
</evidence>
<dbReference type="Pfam" id="PF00639">
    <property type="entry name" value="Rotamase"/>
    <property type="match status" value="1"/>
</dbReference>
<dbReference type="InterPro" id="IPR050245">
    <property type="entry name" value="PrsA_foldase"/>
</dbReference>
<sequence>MEHAYLELKLAWELFQKAPETLSAPERTRLSQVAARQDGIEQRILASTAATNVVVPEPTLRTRLDEIRQRYPDTEAYVQDLARIGLDEAGLAAAVERDLRVEAVLDRVAAQAEPVSRVDAEIYYRLHPDAFDRPEARLLSHILITYETPQQAADARRLLENLRLTAVDRERFGAAALRHSHCPTALENGRLGTVRRQQLYPQLEAAAFALAEGEISAVVESEIGLHIIRCETILVSGPMPFDEVCAKIVERLTGKRRQEIQKQWIRQLGVARDS</sequence>
<dbReference type="PANTHER" id="PTHR47245:SF2">
    <property type="entry name" value="PEPTIDYL-PROLYL CIS-TRANS ISOMERASE HP_0175-RELATED"/>
    <property type="match status" value="1"/>
</dbReference>
<dbReference type="EMBL" id="RBXP01000019">
    <property type="protein sequence ID" value="RKT49993.1"/>
    <property type="molecule type" value="Genomic_DNA"/>
</dbReference>